<dbReference type="GO" id="GO:0006357">
    <property type="term" value="P:regulation of transcription by RNA polymerase II"/>
    <property type="evidence" value="ECO:0007669"/>
    <property type="project" value="TreeGrafter"/>
</dbReference>
<dbReference type="PANTHER" id="PTHR46179">
    <property type="entry name" value="ZINC FINGER PROTEIN"/>
    <property type="match status" value="1"/>
</dbReference>
<feature type="region of interest" description="Disordered" evidence="2">
    <location>
        <begin position="591"/>
        <end position="644"/>
    </location>
</feature>
<dbReference type="GO" id="GO:0005634">
    <property type="term" value="C:nucleus"/>
    <property type="evidence" value="ECO:0007669"/>
    <property type="project" value="TreeGrafter"/>
</dbReference>
<name>A0A9X0AI41_9HELO</name>
<accession>A0A9X0AI41</accession>
<dbReference type="PROSITE" id="PS00028">
    <property type="entry name" value="ZINC_FINGER_C2H2_1"/>
    <property type="match status" value="1"/>
</dbReference>
<protein>
    <recommendedName>
        <fullName evidence="3">C2H2-type domain-containing protein</fullName>
    </recommendedName>
</protein>
<feature type="compositionally biased region" description="Polar residues" evidence="2">
    <location>
        <begin position="106"/>
        <end position="122"/>
    </location>
</feature>
<dbReference type="Proteomes" id="UP001152300">
    <property type="component" value="Unassembled WGS sequence"/>
</dbReference>
<feature type="compositionally biased region" description="Polar residues" evidence="2">
    <location>
        <begin position="495"/>
        <end position="508"/>
    </location>
</feature>
<evidence type="ECO:0000313" key="5">
    <source>
        <dbReference type="Proteomes" id="UP001152300"/>
    </source>
</evidence>
<dbReference type="OrthoDB" id="7295497at2759"/>
<feature type="compositionally biased region" description="Polar residues" evidence="2">
    <location>
        <begin position="228"/>
        <end position="245"/>
    </location>
</feature>
<evidence type="ECO:0000256" key="2">
    <source>
        <dbReference type="SAM" id="MobiDB-lite"/>
    </source>
</evidence>
<feature type="compositionally biased region" description="Polar residues" evidence="2">
    <location>
        <begin position="11"/>
        <end position="28"/>
    </location>
</feature>
<feature type="region of interest" description="Disordered" evidence="2">
    <location>
        <begin position="546"/>
        <end position="570"/>
    </location>
</feature>
<feature type="compositionally biased region" description="Low complexity" evidence="2">
    <location>
        <begin position="29"/>
        <end position="53"/>
    </location>
</feature>
<feature type="compositionally biased region" description="Low complexity" evidence="2">
    <location>
        <begin position="547"/>
        <end position="556"/>
    </location>
</feature>
<feature type="domain" description="C2H2-type" evidence="3">
    <location>
        <begin position="631"/>
        <end position="667"/>
    </location>
</feature>
<sequence>MLAYSPESRRQTSLLQHHSHQPPYNQDGSLSSTSQQHQQSQTSSQSQSWIPSSLPLTPQSTFTTNGLSNNINFNFGADQILFDFQPQQYSSSQQVQSRTFMQPIQSNSSWMSNGQLTPTSTSRQHRHRESSLSSLGSPAAPASPYAPSTLHPQVAGDSYNEFQDYHPTAPKPLTPAHTPLQENFLSPQYTNFYHQSQNNLDFTMLNNDSLPRLAGGSNELMSAPEFHSQGSSRPSVTTVASNDSPSTPPSHEDERQPSGMTSSVDSWLNEYLLLSDPKAHRTSSHQMPKLDRTMTDAYDDELFNPSYPVISAPSPAPASTRTSATPNNDVFTQRLKAANHQHLNANKQEASNLSPRERSPFQPNSPLAPSAAAFNTHNMGFATATRMREQQKAKDDALAMQEQYQRTNPEQVTPKTISPKDVDLVYHESEEDANNPLFPPPQHKQLPVTYRQQSAIVQEPCESEDMSLSQQSYGSMATTRRESSSTYSTTSQTTPKQGQFNFATPTSSANVRQLPQHYPFIPSSHRQTSSMSNMSNMSNDFPATLTSMESSSSDYSAEPEIRRPSSTSADSGTYTCTYHGCTLRFETPAKLQKHKREGHRNSTSVINNMGGENRGGMTSMAQKLNSQSGPHKCERINPSTGKPCNTVFSRPYDLTRHEDTIHNSAKQKLRCKHCAEEKTFSRNDALTRHLRVVHPDVQVSTGKGRRRGMGLGNMD</sequence>
<feature type="region of interest" description="Disordered" evidence="2">
    <location>
        <begin position="346"/>
        <end position="372"/>
    </location>
</feature>
<evidence type="ECO:0000259" key="3">
    <source>
        <dbReference type="PROSITE" id="PS50157"/>
    </source>
</evidence>
<dbReference type="SMART" id="SM00355">
    <property type="entry name" value="ZnF_C2H2"/>
    <property type="match status" value="3"/>
</dbReference>
<feature type="region of interest" description="Disordered" evidence="2">
    <location>
        <begin position="106"/>
        <end position="181"/>
    </location>
</feature>
<evidence type="ECO:0000256" key="1">
    <source>
        <dbReference type="PROSITE-ProRule" id="PRU00042"/>
    </source>
</evidence>
<feature type="compositionally biased region" description="Polar residues" evidence="2">
    <location>
        <begin position="619"/>
        <end position="629"/>
    </location>
</feature>
<comment type="caution">
    <text evidence="4">The sequence shown here is derived from an EMBL/GenBank/DDBJ whole genome shotgun (WGS) entry which is preliminary data.</text>
</comment>
<keyword evidence="1" id="KW-0862">Zinc</keyword>
<feature type="compositionally biased region" description="Low complexity" evidence="2">
    <location>
        <begin position="131"/>
        <end position="148"/>
    </location>
</feature>
<organism evidence="4 5">
    <name type="scientific">Sclerotinia nivalis</name>
    <dbReference type="NCBI Taxonomy" id="352851"/>
    <lineage>
        <taxon>Eukaryota</taxon>
        <taxon>Fungi</taxon>
        <taxon>Dikarya</taxon>
        <taxon>Ascomycota</taxon>
        <taxon>Pezizomycotina</taxon>
        <taxon>Leotiomycetes</taxon>
        <taxon>Helotiales</taxon>
        <taxon>Sclerotiniaceae</taxon>
        <taxon>Sclerotinia</taxon>
    </lineage>
</organism>
<feature type="region of interest" description="Disordered" evidence="2">
    <location>
        <begin position="213"/>
        <end position="263"/>
    </location>
</feature>
<keyword evidence="5" id="KW-1185">Reference proteome</keyword>
<dbReference type="AlphaFoldDB" id="A0A9X0AI41"/>
<dbReference type="InterPro" id="IPR013087">
    <property type="entry name" value="Znf_C2H2_type"/>
</dbReference>
<evidence type="ECO:0000313" key="4">
    <source>
        <dbReference type="EMBL" id="KAJ8063230.1"/>
    </source>
</evidence>
<keyword evidence="1" id="KW-0863">Zinc-finger</keyword>
<keyword evidence="1" id="KW-0479">Metal-binding</keyword>
<feature type="compositionally biased region" description="Polar residues" evidence="2">
    <location>
        <begin position="361"/>
        <end position="372"/>
    </location>
</feature>
<feature type="region of interest" description="Disordered" evidence="2">
    <location>
        <begin position="460"/>
        <end position="508"/>
    </location>
</feature>
<dbReference type="GO" id="GO:0008270">
    <property type="term" value="F:zinc ion binding"/>
    <property type="evidence" value="ECO:0007669"/>
    <property type="project" value="UniProtKB-KW"/>
</dbReference>
<proteinExistence type="predicted"/>
<dbReference type="EMBL" id="JAPEIS010000009">
    <property type="protein sequence ID" value="KAJ8063230.1"/>
    <property type="molecule type" value="Genomic_DNA"/>
</dbReference>
<reference evidence="4" key="1">
    <citation type="submission" date="2022-11" db="EMBL/GenBank/DDBJ databases">
        <title>Genome Resource of Sclerotinia nivalis Strain SnTB1, a Plant Pathogen Isolated from American Ginseng.</title>
        <authorList>
            <person name="Fan S."/>
        </authorList>
    </citation>
    <scope>NUCLEOTIDE SEQUENCE</scope>
    <source>
        <strain evidence="4">SnTB1</strain>
    </source>
</reference>
<feature type="compositionally biased region" description="Low complexity" evidence="2">
    <location>
        <begin position="484"/>
        <end position="494"/>
    </location>
</feature>
<dbReference type="Gene3D" id="3.30.160.60">
    <property type="entry name" value="Classic Zinc Finger"/>
    <property type="match status" value="1"/>
</dbReference>
<feature type="region of interest" description="Disordered" evidence="2">
    <location>
        <begin position="1"/>
        <end position="61"/>
    </location>
</feature>
<feature type="compositionally biased region" description="Polar residues" evidence="2">
    <location>
        <begin position="466"/>
        <end position="477"/>
    </location>
</feature>
<dbReference type="InterPro" id="IPR051061">
    <property type="entry name" value="Zinc_finger_trans_reg"/>
</dbReference>
<dbReference type="Pfam" id="PF00096">
    <property type="entry name" value="zf-C2H2"/>
    <property type="match status" value="1"/>
</dbReference>
<dbReference type="PROSITE" id="PS50157">
    <property type="entry name" value="ZINC_FINGER_C2H2_2"/>
    <property type="match status" value="2"/>
</dbReference>
<feature type="domain" description="C2H2-type" evidence="3">
    <location>
        <begin position="574"/>
        <end position="604"/>
    </location>
</feature>
<gene>
    <name evidence="4" type="ORF">OCU04_008464</name>
</gene>
<dbReference type="PANTHER" id="PTHR46179:SF19">
    <property type="entry name" value="C2H2 FINGER DOMAIN TRANSCRIPTION FACTOR (EUROFUNG)-RELATED"/>
    <property type="match status" value="1"/>
</dbReference>